<comment type="cofactor">
    <cofactor evidence="1">
        <name>Mg(2+)</name>
        <dbReference type="ChEBI" id="CHEBI:18420"/>
    </cofactor>
</comment>
<sequence>MQRDDVLEKLRSYRLSLKEFNVKSLILFGSVARNEATPESDVDLLVEFEHPIGLLAFVRLQRHLETILGCSVDLGTPNSLKSYLKEPVLQESIRVF</sequence>
<proteinExistence type="inferred from homology"/>
<comment type="similarity">
    <text evidence="9">Belongs to the MntA antitoxin family.</text>
</comment>
<name>A0A8J7Z0K5_9CYAN</name>
<feature type="domain" description="Polymerase nucleotidyl transferase" evidence="10">
    <location>
        <begin position="12"/>
        <end position="93"/>
    </location>
</feature>
<organism evidence="11 12">
    <name type="scientific">Myxacorys almedinensis A</name>
    <dbReference type="NCBI Taxonomy" id="2690445"/>
    <lineage>
        <taxon>Bacteria</taxon>
        <taxon>Bacillati</taxon>
        <taxon>Cyanobacteriota</taxon>
        <taxon>Cyanophyceae</taxon>
        <taxon>Leptolyngbyales</taxon>
        <taxon>Leptolyngbyaceae</taxon>
        <taxon>Myxacorys</taxon>
        <taxon>Myxacorys almedinensis</taxon>
    </lineage>
</organism>
<evidence type="ECO:0000256" key="4">
    <source>
        <dbReference type="ARBA" id="ARBA00022695"/>
    </source>
</evidence>
<dbReference type="PANTHER" id="PTHR33571">
    <property type="entry name" value="SSL8005 PROTEIN"/>
    <property type="match status" value="1"/>
</dbReference>
<dbReference type="GO" id="GO:0016779">
    <property type="term" value="F:nucleotidyltransferase activity"/>
    <property type="evidence" value="ECO:0007669"/>
    <property type="project" value="UniProtKB-KW"/>
</dbReference>
<keyword evidence="12" id="KW-1185">Reference proteome</keyword>
<evidence type="ECO:0000256" key="9">
    <source>
        <dbReference type="ARBA" id="ARBA00038276"/>
    </source>
</evidence>
<dbReference type="Gene3D" id="3.30.460.10">
    <property type="entry name" value="Beta Polymerase, domain 2"/>
    <property type="match status" value="1"/>
</dbReference>
<evidence type="ECO:0000313" key="11">
    <source>
        <dbReference type="EMBL" id="NDJ17924.1"/>
    </source>
</evidence>
<dbReference type="EMBL" id="WVIE01000011">
    <property type="protein sequence ID" value="NDJ17924.1"/>
    <property type="molecule type" value="Genomic_DNA"/>
</dbReference>
<dbReference type="GO" id="GO:0005524">
    <property type="term" value="F:ATP binding"/>
    <property type="evidence" value="ECO:0007669"/>
    <property type="project" value="UniProtKB-KW"/>
</dbReference>
<dbReference type="AlphaFoldDB" id="A0A8J7Z0K5"/>
<dbReference type="InterPro" id="IPR043519">
    <property type="entry name" value="NT_sf"/>
</dbReference>
<evidence type="ECO:0000259" key="10">
    <source>
        <dbReference type="Pfam" id="PF01909"/>
    </source>
</evidence>
<evidence type="ECO:0000256" key="1">
    <source>
        <dbReference type="ARBA" id="ARBA00001946"/>
    </source>
</evidence>
<reference evidence="11" key="1">
    <citation type="submission" date="2019-12" db="EMBL/GenBank/DDBJ databases">
        <title>High-Quality draft genome sequences of three cyanobacteria isolated from the limestone walls of the Old Cathedral of Coimbra.</title>
        <authorList>
            <person name="Tiago I."/>
            <person name="Soares F."/>
            <person name="Portugal A."/>
        </authorList>
    </citation>
    <scope>NUCLEOTIDE SEQUENCE</scope>
    <source>
        <strain evidence="11">A</strain>
    </source>
</reference>
<keyword evidence="2" id="KW-1277">Toxin-antitoxin system</keyword>
<keyword evidence="8" id="KW-0460">Magnesium</keyword>
<evidence type="ECO:0000256" key="7">
    <source>
        <dbReference type="ARBA" id="ARBA00022840"/>
    </source>
</evidence>
<evidence type="ECO:0000256" key="6">
    <source>
        <dbReference type="ARBA" id="ARBA00022741"/>
    </source>
</evidence>
<dbReference type="GO" id="GO:0046872">
    <property type="term" value="F:metal ion binding"/>
    <property type="evidence" value="ECO:0007669"/>
    <property type="project" value="UniProtKB-KW"/>
</dbReference>
<dbReference type="RefSeq" id="WP_162423435.1">
    <property type="nucleotide sequence ID" value="NZ_WVIE01000011.1"/>
</dbReference>
<dbReference type="Pfam" id="PF01909">
    <property type="entry name" value="NTP_transf_2"/>
    <property type="match status" value="1"/>
</dbReference>
<dbReference type="Proteomes" id="UP000646053">
    <property type="component" value="Unassembled WGS sequence"/>
</dbReference>
<dbReference type="InterPro" id="IPR002934">
    <property type="entry name" value="Polymerase_NTP_transf_dom"/>
</dbReference>
<dbReference type="SUPFAM" id="SSF81301">
    <property type="entry name" value="Nucleotidyltransferase"/>
    <property type="match status" value="1"/>
</dbReference>
<keyword evidence="4" id="KW-0548">Nucleotidyltransferase</keyword>
<keyword evidence="5" id="KW-0479">Metal-binding</keyword>
<evidence type="ECO:0000256" key="2">
    <source>
        <dbReference type="ARBA" id="ARBA00022649"/>
    </source>
</evidence>
<keyword evidence="7" id="KW-0067">ATP-binding</keyword>
<accession>A0A8J7Z0K5</accession>
<comment type="caution">
    <text evidence="11">The sequence shown here is derived from an EMBL/GenBank/DDBJ whole genome shotgun (WGS) entry which is preliminary data.</text>
</comment>
<keyword evidence="3" id="KW-0808">Transferase</keyword>
<evidence type="ECO:0000256" key="3">
    <source>
        <dbReference type="ARBA" id="ARBA00022679"/>
    </source>
</evidence>
<protein>
    <submittedName>
        <fullName evidence="11">Nucleotidyltransferase</fullName>
    </submittedName>
</protein>
<evidence type="ECO:0000256" key="8">
    <source>
        <dbReference type="ARBA" id="ARBA00022842"/>
    </source>
</evidence>
<dbReference type="CDD" id="cd05403">
    <property type="entry name" value="NT_KNTase_like"/>
    <property type="match status" value="1"/>
</dbReference>
<gene>
    <name evidence="11" type="ORF">GS601_11570</name>
</gene>
<evidence type="ECO:0000313" key="12">
    <source>
        <dbReference type="Proteomes" id="UP000646053"/>
    </source>
</evidence>
<dbReference type="InterPro" id="IPR052038">
    <property type="entry name" value="Type-VII_TA_antitoxin"/>
</dbReference>
<evidence type="ECO:0000256" key="5">
    <source>
        <dbReference type="ARBA" id="ARBA00022723"/>
    </source>
</evidence>
<dbReference type="PANTHER" id="PTHR33571:SF12">
    <property type="entry name" value="BSL3053 PROTEIN"/>
    <property type="match status" value="1"/>
</dbReference>
<keyword evidence="6" id="KW-0547">Nucleotide-binding</keyword>